<feature type="region of interest" description="Disordered" evidence="1">
    <location>
        <begin position="1"/>
        <end position="22"/>
    </location>
</feature>
<feature type="region of interest" description="Disordered" evidence="1">
    <location>
        <begin position="578"/>
        <end position="629"/>
    </location>
</feature>
<evidence type="ECO:0000256" key="1">
    <source>
        <dbReference type="SAM" id="MobiDB-lite"/>
    </source>
</evidence>
<feature type="region of interest" description="Disordered" evidence="1">
    <location>
        <begin position="221"/>
        <end position="241"/>
    </location>
</feature>
<feature type="compositionally biased region" description="Pro residues" evidence="1">
    <location>
        <begin position="1"/>
        <end position="11"/>
    </location>
</feature>
<name>A0A1I8IA06_9PLAT</name>
<dbReference type="Proteomes" id="UP000095280">
    <property type="component" value="Unplaced"/>
</dbReference>
<evidence type="ECO:0000313" key="3">
    <source>
        <dbReference type="WBParaSite" id="maker-uti_cns_0010774-snap-gene-0.2-mRNA-1"/>
    </source>
</evidence>
<accession>A0A1I8IA06</accession>
<feature type="region of interest" description="Disordered" evidence="1">
    <location>
        <begin position="849"/>
        <end position="900"/>
    </location>
</feature>
<dbReference type="AlphaFoldDB" id="A0A1I8IA06"/>
<organism evidence="2 3">
    <name type="scientific">Macrostomum lignano</name>
    <dbReference type="NCBI Taxonomy" id="282301"/>
    <lineage>
        <taxon>Eukaryota</taxon>
        <taxon>Metazoa</taxon>
        <taxon>Spiralia</taxon>
        <taxon>Lophotrochozoa</taxon>
        <taxon>Platyhelminthes</taxon>
        <taxon>Rhabditophora</taxon>
        <taxon>Macrostomorpha</taxon>
        <taxon>Macrostomida</taxon>
        <taxon>Macrostomidae</taxon>
        <taxon>Macrostomum</taxon>
    </lineage>
</organism>
<dbReference type="WBParaSite" id="maker-uti_cns_0010774-snap-gene-0.2-mRNA-1">
    <property type="protein sequence ID" value="maker-uti_cns_0010774-snap-gene-0.2-mRNA-1"/>
    <property type="gene ID" value="maker-uti_cns_0010774-snap-gene-0.2"/>
</dbReference>
<reference evidence="3" key="1">
    <citation type="submission" date="2016-11" db="UniProtKB">
        <authorList>
            <consortium name="WormBaseParasite"/>
        </authorList>
    </citation>
    <scope>IDENTIFICATION</scope>
</reference>
<protein>
    <submittedName>
        <fullName evidence="3">Inhibitor_I29 domain-containing protein</fullName>
    </submittedName>
</protein>
<proteinExistence type="predicted"/>
<evidence type="ECO:0000313" key="2">
    <source>
        <dbReference type="Proteomes" id="UP000095280"/>
    </source>
</evidence>
<sequence>STAKQLPPPPVTALKHCHLPSRTSQSTATASADCMEPLANEIFIWLLHPARGAWMMELGKSQRRSKLKPRETMNCALQVCLLLGLLVSVTSAERPHHEYGGEYHAAKRAALADFRKRFNGWYNVDAEERGRAGHHHRHGKGEHEEKRAALSDFKRAALSDFKRAALADFKRASLADFKRAALADFKRAALSDFKRAALADFKRAALADFKRAALADFKRSHHRHSEGHKGAKGHHHAGKHHGEHKRQLYWDICTRMENGEEKSAGSTFVFQAVSATLELPEPGGDGGDGWRKVRQSAQVASIVPIARQLSQAGCGRLRREVALRFGQHLVADHELLDGGRPKQRRVEDRVQLPVARLARQPAPNPVLVLEYDSFFPTELLLNIVNQHRPVAIPGCLGQGRHPGPDNLFSIGFRQPGQGDVTARMIAHHLAAAARLRHAKQTAAAVTVSVGSISGGQQRRRRRRCVRHERGEIVIEQVGAGVVGINGATGTSGTRAQRISMQTGRRLGRAGFASFGLALPGPLGPVRRHQHPVACQRVEPPVRMVLRLELRMLELIGSVDMHGLHPPPDNVQRVAASLAEQAGHSAEHEPGQGAGVLSGLPSVPPFQSLRVGAGDGGHTGQATGHEPAPVGGLKSTAVDVEQPFILLGTILARVAVLPRHNLSRPSLLYESRRKARQARKLNRVSCVWNQIFVRSSGAMVVLAVAPATAPARKEELSEAKIQIGVQLMNSVRPGKVLAGLKLENLHGHAKATRMPDISGLCNITPATLYRAAKSTVGTVPMDWPYNIILSGCSLYRRPASAGAVAGIIVAEHIDIEPTAQANKEAAHLAQIDCVAVIAKLKLSPFAEVQPQVGSGGRKASLAAMREGSGGQQNRRNRSAQDMTTNSGGKSKLGKLRPTDIF</sequence>
<feature type="compositionally biased region" description="Polar residues" evidence="1">
    <location>
        <begin position="878"/>
        <end position="887"/>
    </location>
</feature>
<keyword evidence="2" id="KW-1185">Reference proteome</keyword>